<dbReference type="Pfam" id="PF05721">
    <property type="entry name" value="PhyH"/>
    <property type="match status" value="1"/>
</dbReference>
<dbReference type="GO" id="GO:0048244">
    <property type="term" value="F:phytanoyl-CoA dioxygenase activity"/>
    <property type="evidence" value="ECO:0007669"/>
    <property type="project" value="InterPro"/>
</dbReference>
<dbReference type="AlphaFoldDB" id="A0A7I9ZT08"/>
<comment type="caution">
    <text evidence="1">The sequence shown here is derived from an EMBL/GenBank/DDBJ whole genome shotgun (WGS) entry which is preliminary data.</text>
</comment>
<protein>
    <submittedName>
        <fullName evidence="1">Phytanoyl-CoA dioxygenase</fullName>
    </submittedName>
</protein>
<proteinExistence type="predicted"/>
<gene>
    <name evidence="1" type="ORF">MHIP_46380</name>
</gene>
<evidence type="ECO:0000313" key="2">
    <source>
        <dbReference type="Proteomes" id="UP000465304"/>
    </source>
</evidence>
<keyword evidence="1" id="KW-0223">Dioxygenase</keyword>
<dbReference type="SUPFAM" id="SSF51197">
    <property type="entry name" value="Clavaminate synthase-like"/>
    <property type="match status" value="1"/>
</dbReference>
<evidence type="ECO:0000313" key="1">
    <source>
        <dbReference type="EMBL" id="GFH04155.1"/>
    </source>
</evidence>
<dbReference type="InterPro" id="IPR047128">
    <property type="entry name" value="PhyH"/>
</dbReference>
<reference evidence="1 2" key="1">
    <citation type="journal article" date="2019" name="Emerg. Microbes Infect.">
        <title>Comprehensive subspecies identification of 175 nontuberculous mycobacteria species based on 7547 genomic profiles.</title>
        <authorList>
            <person name="Matsumoto Y."/>
            <person name="Kinjo T."/>
            <person name="Motooka D."/>
            <person name="Nabeya D."/>
            <person name="Jung N."/>
            <person name="Uechi K."/>
            <person name="Horii T."/>
            <person name="Iida T."/>
            <person name="Fujita J."/>
            <person name="Nakamura S."/>
        </authorList>
    </citation>
    <scope>NUCLEOTIDE SEQUENCE [LARGE SCALE GENOMIC DNA]</scope>
    <source>
        <strain evidence="1 2">JCM 30996</strain>
    </source>
</reference>
<sequence length="383" mass="41426">MRATPAPWLDESDFGLDAFRAEVDRDTEFGDYPLADEVRSNVLVYTARSVAQSDRRALQSELIRALADGPGVVVFTGAFDAAVVDRANEAFFALIEAQRVDGVTAGDHFGKPGANDRIWNAAQKLALHSPAVFADYYANDVLAVVCQAWLGPRYQVTSQVNVVNPGGAAQVPHRDYHLGFVPEDHLAAYPAHVHRASPVLTLQGAVAHCDMPLDSGPTMLLPHSQRFAGGYIAFNRPEFVDFFARRHVQLPLQKGDAVFFNPALYHGAGSNISPGIRRIANLLQISSPFGRAMEALDRTAMVRAVYPALRAMQTAGRPYREVENAVVATAEGYAFPTNLDSDPPIGSLAPASQVDTVLGALADDLTPEDLALALGDQNERRIP</sequence>
<dbReference type="GO" id="GO:0001561">
    <property type="term" value="P:fatty acid alpha-oxidation"/>
    <property type="evidence" value="ECO:0007669"/>
    <property type="project" value="InterPro"/>
</dbReference>
<dbReference type="Proteomes" id="UP000465304">
    <property type="component" value="Unassembled WGS sequence"/>
</dbReference>
<keyword evidence="1" id="KW-0560">Oxidoreductase</keyword>
<dbReference type="PANTHER" id="PTHR21308">
    <property type="entry name" value="PHYTANOYL-COA ALPHA-HYDROXYLASE"/>
    <property type="match status" value="1"/>
</dbReference>
<name>A0A7I9ZT08_9MYCO</name>
<dbReference type="Gene3D" id="2.60.120.620">
    <property type="entry name" value="q2cbj1_9rhob like domain"/>
    <property type="match status" value="1"/>
</dbReference>
<accession>A0A7I9ZT08</accession>
<dbReference type="InterPro" id="IPR008775">
    <property type="entry name" value="Phytyl_CoA_dOase-like"/>
</dbReference>
<dbReference type="PANTHER" id="PTHR21308:SF8">
    <property type="entry name" value="PHYTANOYL-COA DIOXYGENASE FAMILY PROTEIN (AFU_ORTHOLOGUE AFUA_2G09620)"/>
    <property type="match status" value="1"/>
</dbReference>
<organism evidence="1 2">
    <name type="scientific">Mycolicibacterium hippocampi</name>
    <dbReference type="NCBI Taxonomy" id="659824"/>
    <lineage>
        <taxon>Bacteria</taxon>
        <taxon>Bacillati</taxon>
        <taxon>Actinomycetota</taxon>
        <taxon>Actinomycetes</taxon>
        <taxon>Mycobacteriales</taxon>
        <taxon>Mycobacteriaceae</taxon>
        <taxon>Mycolicibacterium</taxon>
    </lineage>
</organism>
<dbReference type="EMBL" id="BLLB01000002">
    <property type="protein sequence ID" value="GFH04155.1"/>
    <property type="molecule type" value="Genomic_DNA"/>
</dbReference>
<keyword evidence="2" id="KW-1185">Reference proteome</keyword>